<dbReference type="PANTHER" id="PTHR11649">
    <property type="entry name" value="MSS1/TRME-RELATED GTP-BINDING PROTEIN"/>
    <property type="match status" value="1"/>
</dbReference>
<evidence type="ECO:0000256" key="2">
    <source>
        <dbReference type="ARBA" id="ARBA00009638"/>
    </source>
</evidence>
<evidence type="ECO:0000256" key="1">
    <source>
        <dbReference type="ARBA" id="ARBA00001946"/>
    </source>
</evidence>
<protein>
    <recommendedName>
        <fullName evidence="10">Probable GTP-binding protein EngB</fullName>
    </recommendedName>
</protein>
<evidence type="ECO:0000259" key="11">
    <source>
        <dbReference type="PROSITE" id="PS51706"/>
    </source>
</evidence>
<keyword evidence="13" id="KW-1185">Reference proteome</keyword>
<dbReference type="InterPro" id="IPR006073">
    <property type="entry name" value="GTP-bd"/>
</dbReference>
<reference evidence="12 13" key="1">
    <citation type="journal article" date="2011" name="Int. J. Syst. Evol. Microbiol.">
        <title>Description of Undibacterium oligocarboniphilum sp. nov., isolated from purified water, and Undibacterium pigrum strain CCUG 49012 as the type strain of Undibacterium parvum sp. nov., and emended descriptions of the genus Undibacterium and the species Undibacterium pigrum.</title>
        <authorList>
            <person name="Eder W."/>
            <person name="Wanner G."/>
            <person name="Ludwig W."/>
            <person name="Busse H.J."/>
            <person name="Ziemke-Kageler F."/>
            <person name="Lang E."/>
        </authorList>
    </citation>
    <scope>NUCLEOTIDE SEQUENCE [LARGE SCALE GENOMIC DNA]</scope>
    <source>
        <strain evidence="12 13">DSM 23061</strain>
    </source>
</reference>
<dbReference type="SUPFAM" id="SSF52540">
    <property type="entry name" value="P-loop containing nucleoside triphosphate hydrolases"/>
    <property type="match status" value="1"/>
</dbReference>
<dbReference type="InterPro" id="IPR027417">
    <property type="entry name" value="P-loop_NTPase"/>
</dbReference>
<dbReference type="HAMAP" id="MF_00321">
    <property type="entry name" value="GTPase_EngB"/>
    <property type="match status" value="1"/>
</dbReference>
<dbReference type="CDD" id="cd01876">
    <property type="entry name" value="YihA_EngB"/>
    <property type="match status" value="1"/>
</dbReference>
<keyword evidence="9 10" id="KW-0131">Cell cycle</keyword>
<dbReference type="RefSeq" id="WP_126126942.1">
    <property type="nucleotide sequence ID" value="NZ_CP034464.1"/>
</dbReference>
<dbReference type="Proteomes" id="UP000275663">
    <property type="component" value="Chromosome"/>
</dbReference>
<dbReference type="GO" id="GO:0005525">
    <property type="term" value="F:GTP binding"/>
    <property type="evidence" value="ECO:0007669"/>
    <property type="project" value="UniProtKB-UniRule"/>
</dbReference>
<keyword evidence="7 10" id="KW-0342">GTP-binding</keyword>
<dbReference type="Pfam" id="PF01926">
    <property type="entry name" value="MMR_HSR1"/>
    <property type="match status" value="1"/>
</dbReference>
<dbReference type="GO" id="GO:0005829">
    <property type="term" value="C:cytosol"/>
    <property type="evidence" value="ECO:0007669"/>
    <property type="project" value="TreeGrafter"/>
</dbReference>
<dbReference type="GO" id="GO:0046872">
    <property type="term" value="F:metal ion binding"/>
    <property type="evidence" value="ECO:0007669"/>
    <property type="project" value="UniProtKB-KW"/>
</dbReference>
<accession>A0A3Q9BPH1</accession>
<dbReference type="PANTHER" id="PTHR11649:SF13">
    <property type="entry name" value="ENGB-TYPE G DOMAIN-CONTAINING PROTEIN"/>
    <property type="match status" value="1"/>
</dbReference>
<proteinExistence type="inferred from homology"/>
<feature type="domain" description="EngB-type G" evidence="11">
    <location>
        <begin position="23"/>
        <end position="219"/>
    </location>
</feature>
<evidence type="ECO:0000256" key="10">
    <source>
        <dbReference type="HAMAP-Rule" id="MF_00321"/>
    </source>
</evidence>
<dbReference type="OrthoDB" id="9804921at2"/>
<dbReference type="PROSITE" id="PS51706">
    <property type="entry name" value="G_ENGB"/>
    <property type="match status" value="1"/>
</dbReference>
<dbReference type="InterPro" id="IPR030393">
    <property type="entry name" value="G_ENGB_dom"/>
</dbReference>
<keyword evidence="4" id="KW-0479">Metal-binding</keyword>
<name>A0A3Q9BPH1_9BURK</name>
<keyword evidence="5 10" id="KW-0547">Nucleotide-binding</keyword>
<sequence>MSILWQARFFTTVNHLRDLPGLQVPEVAFAGRSNAGKSTAINILCNQKKLCFASKTPGRTQHINYFSIGGAHVAQHRKDATRVDEIRALLVDLPGYGYAEVPGAAKNHWNQLLGNYVQKRDQLSALILIMDSRRPFTDLDRQMLEWYAPTGRPVHCLLTKADKLNRNEATNALRLTNTVLASYTDEHGVPFPFTAQLFSSLKRIGIEEADAKIQQLTGLDQPYVKNIIESENAEDGAGSAASDPV</sequence>
<comment type="cofactor">
    <cofactor evidence="1">
        <name>Mg(2+)</name>
        <dbReference type="ChEBI" id="CHEBI:18420"/>
    </cofactor>
</comment>
<evidence type="ECO:0000313" key="13">
    <source>
        <dbReference type="Proteomes" id="UP000275663"/>
    </source>
</evidence>
<evidence type="ECO:0000256" key="5">
    <source>
        <dbReference type="ARBA" id="ARBA00022741"/>
    </source>
</evidence>
<keyword evidence="6" id="KW-0460">Magnesium</keyword>
<gene>
    <name evidence="10" type="primary">engB</name>
    <name evidence="12" type="ORF">EJN92_05800</name>
</gene>
<evidence type="ECO:0000313" key="12">
    <source>
        <dbReference type="EMBL" id="AZP11554.1"/>
    </source>
</evidence>
<evidence type="ECO:0000256" key="7">
    <source>
        <dbReference type="ARBA" id="ARBA00023134"/>
    </source>
</evidence>
<dbReference type="KEGG" id="upv:EJN92_05800"/>
<evidence type="ECO:0000256" key="3">
    <source>
        <dbReference type="ARBA" id="ARBA00022618"/>
    </source>
</evidence>
<dbReference type="Gene3D" id="3.40.50.300">
    <property type="entry name" value="P-loop containing nucleotide triphosphate hydrolases"/>
    <property type="match status" value="1"/>
</dbReference>
<comment type="function">
    <text evidence="10">Necessary for normal cell division and for the maintenance of normal septation.</text>
</comment>
<dbReference type="FunFam" id="3.40.50.300:FF:000098">
    <property type="entry name" value="Probable GTP-binding protein EngB"/>
    <property type="match status" value="1"/>
</dbReference>
<dbReference type="InterPro" id="IPR019987">
    <property type="entry name" value="GTP-bd_ribosome_bio_YsxC"/>
</dbReference>
<comment type="similarity">
    <text evidence="2 10">Belongs to the TRAFAC class TrmE-Era-EngA-EngB-Septin-like GTPase superfamily. EngB GTPase family.</text>
</comment>
<dbReference type="NCBIfam" id="TIGR03598">
    <property type="entry name" value="GTPase_YsxC"/>
    <property type="match status" value="1"/>
</dbReference>
<evidence type="ECO:0000256" key="4">
    <source>
        <dbReference type="ARBA" id="ARBA00022723"/>
    </source>
</evidence>
<dbReference type="AlphaFoldDB" id="A0A3Q9BPH1"/>
<keyword evidence="3 10" id="KW-0132">Cell division</keyword>
<evidence type="ECO:0000256" key="9">
    <source>
        <dbReference type="ARBA" id="ARBA00023306"/>
    </source>
</evidence>
<dbReference type="EMBL" id="CP034464">
    <property type="protein sequence ID" value="AZP11554.1"/>
    <property type="molecule type" value="Genomic_DNA"/>
</dbReference>
<dbReference type="GO" id="GO:0000917">
    <property type="term" value="P:division septum assembly"/>
    <property type="evidence" value="ECO:0007669"/>
    <property type="project" value="UniProtKB-KW"/>
</dbReference>
<evidence type="ECO:0000256" key="6">
    <source>
        <dbReference type="ARBA" id="ARBA00022842"/>
    </source>
</evidence>
<keyword evidence="8 10" id="KW-0717">Septation</keyword>
<organism evidence="12 13">
    <name type="scientific">Undibacterium parvum</name>
    <dbReference type="NCBI Taxonomy" id="401471"/>
    <lineage>
        <taxon>Bacteria</taxon>
        <taxon>Pseudomonadati</taxon>
        <taxon>Pseudomonadota</taxon>
        <taxon>Betaproteobacteria</taxon>
        <taxon>Burkholderiales</taxon>
        <taxon>Oxalobacteraceae</taxon>
        <taxon>Undibacterium</taxon>
    </lineage>
</organism>
<evidence type="ECO:0000256" key="8">
    <source>
        <dbReference type="ARBA" id="ARBA00023210"/>
    </source>
</evidence>